<evidence type="ECO:0000313" key="2">
    <source>
        <dbReference type="Proteomes" id="UP000199021"/>
    </source>
</evidence>
<evidence type="ECO:0008006" key="3">
    <source>
        <dbReference type="Google" id="ProtNLM"/>
    </source>
</evidence>
<keyword evidence="2" id="KW-1185">Reference proteome</keyword>
<evidence type="ECO:0000313" key="1">
    <source>
        <dbReference type="EMBL" id="SEQ51272.1"/>
    </source>
</evidence>
<dbReference type="InterPro" id="IPR029044">
    <property type="entry name" value="Nucleotide-diphossugar_trans"/>
</dbReference>
<dbReference type="SUPFAM" id="SSF53448">
    <property type="entry name" value="Nucleotide-diphospho-sugar transferases"/>
    <property type="match status" value="1"/>
</dbReference>
<organism evidence="1 2">
    <name type="scientific">Neolewinella agarilytica</name>
    <dbReference type="NCBI Taxonomy" id="478744"/>
    <lineage>
        <taxon>Bacteria</taxon>
        <taxon>Pseudomonadati</taxon>
        <taxon>Bacteroidota</taxon>
        <taxon>Saprospiria</taxon>
        <taxon>Saprospirales</taxon>
        <taxon>Lewinellaceae</taxon>
        <taxon>Neolewinella</taxon>
    </lineage>
</organism>
<dbReference type="InParanoid" id="A0A1H9GMC6"/>
<dbReference type="STRING" id="478744.SAMN05444359_11123"/>
<proteinExistence type="predicted"/>
<sequence>MIGKIYLRVRQGWNPWRKMLSLIVKRRQLIVKAARFERQEGIIVSFTAIPERVSQLKYTILSILNGDEIPERIVLYVSEKTKKSIREQQDKVLNELLLIGYLEIREVKDVGPHTKLIYALEDFPGKAVVVCDDDIVYPPYWFHAIRARYHEVKGQQMVVAQRAHRVTYYPDGAIKPYADWEKEVPTVQGKAVIGKDLFPTGTGGVLFPPGSMPELTTTVSEFKELAPKADDIWFWFCALLNGNTFTLTDVKYQYEDAPEIPNYKSPNLYYDNVGGSANDDQFQLCQNYFKQKHNLQV</sequence>
<reference evidence="2" key="1">
    <citation type="submission" date="2016-10" db="EMBL/GenBank/DDBJ databases">
        <authorList>
            <person name="Varghese N."/>
            <person name="Submissions S."/>
        </authorList>
    </citation>
    <scope>NUCLEOTIDE SEQUENCE [LARGE SCALE GENOMIC DNA]</scope>
    <source>
        <strain evidence="2">DSM 24740</strain>
    </source>
</reference>
<dbReference type="AlphaFoldDB" id="A0A1H9GMC6"/>
<dbReference type="EMBL" id="FOFB01000011">
    <property type="protein sequence ID" value="SEQ51272.1"/>
    <property type="molecule type" value="Genomic_DNA"/>
</dbReference>
<gene>
    <name evidence="1" type="ORF">SAMN05444359_11123</name>
</gene>
<name>A0A1H9GMC6_9BACT</name>
<accession>A0A1H9GMC6</accession>
<dbReference type="Proteomes" id="UP000199021">
    <property type="component" value="Unassembled WGS sequence"/>
</dbReference>
<protein>
    <recommendedName>
        <fullName evidence="3">Glycosyltransferase</fullName>
    </recommendedName>
</protein>